<feature type="region of interest" description="Disordered" evidence="11">
    <location>
        <begin position="346"/>
        <end position="387"/>
    </location>
</feature>
<protein>
    <recommendedName>
        <fullName evidence="9">Cyclic GMP-AMP synthase</fullName>
    </recommendedName>
</protein>
<dbReference type="RefSeq" id="WP_253479255.1">
    <property type="nucleotide sequence ID" value="NZ_JALJXV010000006.1"/>
</dbReference>
<keyword evidence="1" id="KW-0808">Transferase</keyword>
<evidence type="ECO:0000256" key="1">
    <source>
        <dbReference type="ARBA" id="ARBA00022679"/>
    </source>
</evidence>
<evidence type="ECO:0000256" key="5">
    <source>
        <dbReference type="ARBA" id="ARBA00022840"/>
    </source>
</evidence>
<keyword evidence="7" id="KW-0546">Nucleotide metabolism</keyword>
<evidence type="ECO:0000256" key="6">
    <source>
        <dbReference type="ARBA" id="ARBA00022842"/>
    </source>
</evidence>
<evidence type="ECO:0000256" key="11">
    <source>
        <dbReference type="SAM" id="MobiDB-lite"/>
    </source>
</evidence>
<dbReference type="GO" id="GO:0009117">
    <property type="term" value="P:nucleotide metabolic process"/>
    <property type="evidence" value="ECO:0007669"/>
    <property type="project" value="UniProtKB-KW"/>
</dbReference>
<feature type="compositionally biased region" description="Basic and acidic residues" evidence="11">
    <location>
        <begin position="346"/>
        <end position="357"/>
    </location>
</feature>
<evidence type="ECO:0000256" key="10">
    <source>
        <dbReference type="ARBA" id="ARBA00048304"/>
    </source>
</evidence>
<keyword evidence="2" id="KW-0548">Nucleotidyltransferase</keyword>
<accession>A0AAE3G4F7</accession>
<gene>
    <name evidence="13" type="ORF">J2T57_002790</name>
</gene>
<evidence type="ECO:0000313" key="13">
    <source>
        <dbReference type="EMBL" id="MCP1675640.1"/>
    </source>
</evidence>
<reference evidence="13" key="1">
    <citation type="submission" date="2022-03" db="EMBL/GenBank/DDBJ databases">
        <title>Genomic Encyclopedia of Type Strains, Phase III (KMG-III): the genomes of soil and plant-associated and newly described type strains.</title>
        <authorList>
            <person name="Whitman W."/>
        </authorList>
    </citation>
    <scope>NUCLEOTIDE SEQUENCE</scope>
    <source>
        <strain evidence="13">ANL 6-2</strain>
    </source>
</reference>
<feature type="domain" description="Cyclic GMP-AMP synthase DncV-like nucleotidyltransferase" evidence="12">
    <location>
        <begin position="82"/>
        <end position="165"/>
    </location>
</feature>
<keyword evidence="8" id="KW-0051">Antiviral defense</keyword>
<proteinExistence type="predicted"/>
<keyword evidence="3" id="KW-0479">Metal-binding</keyword>
<comment type="catalytic activity">
    <reaction evidence="10">
        <text>GTP + ATP = 3',3'-cGAMP + 2 diphosphate</text>
        <dbReference type="Rhea" id="RHEA:35647"/>
        <dbReference type="ChEBI" id="CHEBI:30616"/>
        <dbReference type="ChEBI" id="CHEBI:33019"/>
        <dbReference type="ChEBI" id="CHEBI:37565"/>
        <dbReference type="ChEBI" id="CHEBI:71501"/>
    </reaction>
    <physiologicalReaction direction="left-to-right" evidence="10">
        <dbReference type="Rhea" id="RHEA:35648"/>
    </physiologicalReaction>
</comment>
<dbReference type="Proteomes" id="UP001205843">
    <property type="component" value="Unassembled WGS sequence"/>
</dbReference>
<evidence type="ECO:0000256" key="4">
    <source>
        <dbReference type="ARBA" id="ARBA00022741"/>
    </source>
</evidence>
<evidence type="ECO:0000313" key="14">
    <source>
        <dbReference type="Proteomes" id="UP001205843"/>
    </source>
</evidence>
<evidence type="ECO:0000256" key="9">
    <source>
        <dbReference type="ARBA" id="ARBA00044145"/>
    </source>
</evidence>
<sequence>MIPLLLKLAVSGAAATLLYDILKSERGEIMHNCHEDMLAFHNQDVTLPYGERTEMRQRRDTNRNRLKSGLKRDGEPTPIGCHSQGSYAMRTMVQQSDRDYDIDDGVYFDKGKLKGPKGGDRTPGDAKEMVRKALNNQAFKRSPEKLKNCVRVYYDAGYHVDVPVYRRVTDTNALGEEETWYELASSEWKHSDALAVTDWLLDANKVQSPETDNGGQLRRLLRLLKAFARRRESWRSRIATGFMITKLVVEKYRADADREDRALYDTMVATRDRLSQSLEIAHPTINGEWLTKGPDDAQAQYLLEKLDWAIEQLAVLFDPECTRKQALKAWDKVFATTFFSERDADHEAQASKGDHADAAVPSGILIRDGDRAATEEPVDKRGGGRYA</sequence>
<name>A0AAE3G4F7_9GAMM</name>
<organism evidence="13 14">
    <name type="scientific">Natronocella acetinitrilica</name>
    <dbReference type="NCBI Taxonomy" id="414046"/>
    <lineage>
        <taxon>Bacteria</taxon>
        <taxon>Pseudomonadati</taxon>
        <taxon>Pseudomonadota</taxon>
        <taxon>Gammaproteobacteria</taxon>
        <taxon>Chromatiales</taxon>
        <taxon>Ectothiorhodospiraceae</taxon>
        <taxon>Natronocella</taxon>
    </lineage>
</organism>
<keyword evidence="14" id="KW-1185">Reference proteome</keyword>
<keyword evidence="5" id="KW-0067">ATP-binding</keyword>
<evidence type="ECO:0000256" key="2">
    <source>
        <dbReference type="ARBA" id="ARBA00022695"/>
    </source>
</evidence>
<dbReference type="GO" id="GO:0005524">
    <property type="term" value="F:ATP binding"/>
    <property type="evidence" value="ECO:0007669"/>
    <property type="project" value="UniProtKB-KW"/>
</dbReference>
<dbReference type="GO" id="GO:0046872">
    <property type="term" value="F:metal ion binding"/>
    <property type="evidence" value="ECO:0007669"/>
    <property type="project" value="UniProtKB-KW"/>
</dbReference>
<dbReference type="GO" id="GO:0016779">
    <property type="term" value="F:nucleotidyltransferase activity"/>
    <property type="evidence" value="ECO:0007669"/>
    <property type="project" value="UniProtKB-KW"/>
</dbReference>
<dbReference type="GO" id="GO:0051607">
    <property type="term" value="P:defense response to virus"/>
    <property type="evidence" value="ECO:0007669"/>
    <property type="project" value="UniProtKB-KW"/>
</dbReference>
<feature type="compositionally biased region" description="Basic and acidic residues" evidence="11">
    <location>
        <begin position="367"/>
        <end position="387"/>
    </location>
</feature>
<dbReference type="AlphaFoldDB" id="A0AAE3G4F7"/>
<dbReference type="Pfam" id="PF21654">
    <property type="entry name" value="DncV-like_NTFase"/>
    <property type="match status" value="1"/>
</dbReference>
<evidence type="ECO:0000259" key="12">
    <source>
        <dbReference type="Pfam" id="PF21654"/>
    </source>
</evidence>
<comment type="caution">
    <text evidence="13">The sequence shown here is derived from an EMBL/GenBank/DDBJ whole genome shotgun (WGS) entry which is preliminary data.</text>
</comment>
<dbReference type="EMBL" id="JALJXV010000006">
    <property type="protein sequence ID" value="MCP1675640.1"/>
    <property type="molecule type" value="Genomic_DNA"/>
</dbReference>
<evidence type="ECO:0000256" key="8">
    <source>
        <dbReference type="ARBA" id="ARBA00023118"/>
    </source>
</evidence>
<evidence type="ECO:0000256" key="3">
    <source>
        <dbReference type="ARBA" id="ARBA00022723"/>
    </source>
</evidence>
<dbReference type="InterPro" id="IPR048445">
    <property type="entry name" value="DncV-like_NTFase"/>
</dbReference>
<evidence type="ECO:0000256" key="7">
    <source>
        <dbReference type="ARBA" id="ARBA00023080"/>
    </source>
</evidence>
<keyword evidence="4" id="KW-0547">Nucleotide-binding</keyword>
<keyword evidence="6" id="KW-0460">Magnesium</keyword>